<dbReference type="InterPro" id="IPR043504">
    <property type="entry name" value="Peptidase_S1_PA_chymotrypsin"/>
</dbReference>
<keyword evidence="2" id="KW-0472">Membrane</keyword>
<dbReference type="SMART" id="SM00020">
    <property type="entry name" value="Tryp_SPc"/>
    <property type="match status" value="1"/>
</dbReference>
<dbReference type="InterPro" id="IPR001254">
    <property type="entry name" value="Trypsin_dom"/>
</dbReference>
<evidence type="ECO:0000256" key="2">
    <source>
        <dbReference type="SAM" id="Phobius"/>
    </source>
</evidence>
<gene>
    <name evidence="5" type="primary">LOC132537076</name>
</gene>
<name>A0ABM3X120_ERIEU</name>
<dbReference type="Proteomes" id="UP001652624">
    <property type="component" value="Chromosome 2"/>
</dbReference>
<evidence type="ECO:0000313" key="5">
    <source>
        <dbReference type="RefSeq" id="XP_060042504.1"/>
    </source>
</evidence>
<proteinExistence type="predicted"/>
<keyword evidence="2" id="KW-1133">Transmembrane helix</keyword>
<dbReference type="InterPro" id="IPR009003">
    <property type="entry name" value="Peptidase_S1_PA"/>
</dbReference>
<keyword evidence="4" id="KW-1185">Reference proteome</keyword>
<dbReference type="RefSeq" id="XP_060042504.1">
    <property type="nucleotide sequence ID" value="XM_060186521.1"/>
</dbReference>
<reference evidence="5" key="2">
    <citation type="submission" date="2025-08" db="UniProtKB">
        <authorList>
            <consortium name="RefSeq"/>
        </authorList>
    </citation>
    <scope>IDENTIFICATION</scope>
</reference>
<keyword evidence="2" id="KW-0812">Transmembrane</keyword>
<protein>
    <submittedName>
        <fullName evidence="5">Kallikrein-1-like</fullName>
    </submittedName>
</protein>
<evidence type="ECO:0000256" key="1">
    <source>
        <dbReference type="ARBA" id="ARBA00023157"/>
    </source>
</evidence>
<feature type="transmembrane region" description="Helical" evidence="2">
    <location>
        <begin position="15"/>
        <end position="37"/>
    </location>
</feature>
<dbReference type="Pfam" id="PF00089">
    <property type="entry name" value="Trypsin"/>
    <property type="match status" value="1"/>
</dbReference>
<dbReference type="PROSITE" id="PS50240">
    <property type="entry name" value="TRYPSIN_DOM"/>
    <property type="match status" value="1"/>
</dbReference>
<accession>A0ABM3X120</accession>
<evidence type="ECO:0000313" key="4">
    <source>
        <dbReference type="Proteomes" id="UP001652624"/>
    </source>
</evidence>
<dbReference type="PANTHER" id="PTHR24271:SF47">
    <property type="entry name" value="KALLIKREIN-1"/>
    <property type="match status" value="1"/>
</dbReference>
<dbReference type="PANTHER" id="PTHR24271">
    <property type="entry name" value="KALLIKREIN-RELATED"/>
    <property type="match status" value="1"/>
</dbReference>
<dbReference type="Gene3D" id="2.40.10.10">
    <property type="entry name" value="Trypsin-like serine proteases"/>
    <property type="match status" value="2"/>
</dbReference>
<dbReference type="SUPFAM" id="SSF50494">
    <property type="entry name" value="Trypsin-like serine proteases"/>
    <property type="match status" value="1"/>
</dbReference>
<keyword evidence="1" id="KW-1015">Disulfide bond</keyword>
<sequence>MRVFKGISSELPDHLLLLETVSMWGLVLSLVLSLGAVPPTQSIAPQKCAELLRPWTALTRNFSDYACGGVLVHPQWVLSTAHCQPQWMSMYFVGLRSMWAGGPMKYQIFSKVTRFPHPQFKESLLSNHHHETKETYSHDLLLIRLPRPARLDSKKQVVALPSQEPQAGSRCYAYGWSFPGQVDFFHHFPTCLDVQLLPKAQCPVHRPVTDSLLCAGPMNDQRDFCLHEAGIPLICDGVLQGILTMDHIPCDSFTGKYLFTCVLENKKWIEDTIAQNT</sequence>
<reference evidence="4" key="1">
    <citation type="submission" date="2025-05" db="UniProtKB">
        <authorList>
            <consortium name="RefSeq"/>
        </authorList>
    </citation>
    <scope>NUCLEOTIDE SEQUENCE [LARGE SCALE GENOMIC DNA]</scope>
</reference>
<dbReference type="PRINTS" id="PR00722">
    <property type="entry name" value="CHYMOTRYPSIN"/>
</dbReference>
<organism evidence="4 5">
    <name type="scientific">Erinaceus europaeus</name>
    <name type="common">Western European hedgehog</name>
    <dbReference type="NCBI Taxonomy" id="9365"/>
    <lineage>
        <taxon>Eukaryota</taxon>
        <taxon>Metazoa</taxon>
        <taxon>Chordata</taxon>
        <taxon>Craniata</taxon>
        <taxon>Vertebrata</taxon>
        <taxon>Euteleostomi</taxon>
        <taxon>Mammalia</taxon>
        <taxon>Eutheria</taxon>
        <taxon>Laurasiatheria</taxon>
        <taxon>Eulipotyphla</taxon>
        <taxon>Erinaceidae</taxon>
        <taxon>Erinaceinae</taxon>
        <taxon>Erinaceus</taxon>
    </lineage>
</organism>
<dbReference type="GeneID" id="132537076"/>
<evidence type="ECO:0000259" key="3">
    <source>
        <dbReference type="PROSITE" id="PS50240"/>
    </source>
</evidence>
<dbReference type="InterPro" id="IPR001314">
    <property type="entry name" value="Peptidase_S1A"/>
</dbReference>
<feature type="domain" description="Peptidase S1" evidence="3">
    <location>
        <begin position="33"/>
        <end position="274"/>
    </location>
</feature>